<keyword evidence="1" id="KW-0732">Signal</keyword>
<evidence type="ECO:0000313" key="2">
    <source>
        <dbReference type="EMBL" id="MFC4294472.1"/>
    </source>
</evidence>
<evidence type="ECO:0008006" key="4">
    <source>
        <dbReference type="Google" id="ProtNLM"/>
    </source>
</evidence>
<evidence type="ECO:0000313" key="3">
    <source>
        <dbReference type="Proteomes" id="UP001595828"/>
    </source>
</evidence>
<comment type="caution">
    <text evidence="2">The sequence shown here is derived from an EMBL/GenBank/DDBJ whole genome shotgun (WGS) entry which is preliminary data.</text>
</comment>
<accession>A0ABV8RNG0</accession>
<reference evidence="3" key="1">
    <citation type="journal article" date="2019" name="Int. J. Syst. Evol. Microbiol.">
        <title>The Global Catalogue of Microorganisms (GCM) 10K type strain sequencing project: providing services to taxonomists for standard genome sequencing and annotation.</title>
        <authorList>
            <consortium name="The Broad Institute Genomics Platform"/>
            <consortium name="The Broad Institute Genome Sequencing Center for Infectious Disease"/>
            <person name="Wu L."/>
            <person name="Ma J."/>
        </authorList>
    </citation>
    <scope>NUCLEOTIDE SEQUENCE [LARGE SCALE GENOMIC DNA]</scope>
    <source>
        <strain evidence="3">CGMCC 1.12989</strain>
    </source>
</reference>
<keyword evidence="3" id="KW-1185">Reference proteome</keyword>
<dbReference type="Proteomes" id="UP001595828">
    <property type="component" value="Unassembled WGS sequence"/>
</dbReference>
<protein>
    <recommendedName>
        <fullName evidence="4">DUF4105 domain-containing protein</fullName>
    </recommendedName>
</protein>
<feature type="chain" id="PRO_5047303410" description="DUF4105 domain-containing protein" evidence="1">
    <location>
        <begin position="21"/>
        <end position="174"/>
    </location>
</feature>
<proteinExistence type="predicted"/>
<sequence>MVRRLILALVVLMLPLPAAAQVMLSFQSFNGSYFGGRYPHTFIVLKGTLDGDGQVIDENYGYSAKSVGPEILMGPVRQIVMVEKPKYVESTNRHFTIPISDATYHRIIAEVAAWRDAPGKAYDLKTHNCIHFVGRMAELAGLRVDFPASMLRRPKEWLNHIAAINPQLGARQIK</sequence>
<feature type="signal peptide" evidence="1">
    <location>
        <begin position="1"/>
        <end position="20"/>
    </location>
</feature>
<gene>
    <name evidence="2" type="ORF">ACFO0A_05290</name>
</gene>
<evidence type="ECO:0000256" key="1">
    <source>
        <dbReference type="SAM" id="SignalP"/>
    </source>
</evidence>
<dbReference type="RefSeq" id="WP_379537922.1">
    <property type="nucleotide sequence ID" value="NZ_JBHSDR010000003.1"/>
</dbReference>
<organism evidence="2 3">
    <name type="scientific">Novosphingobium tardum</name>
    <dbReference type="NCBI Taxonomy" id="1538021"/>
    <lineage>
        <taxon>Bacteria</taxon>
        <taxon>Pseudomonadati</taxon>
        <taxon>Pseudomonadota</taxon>
        <taxon>Alphaproteobacteria</taxon>
        <taxon>Sphingomonadales</taxon>
        <taxon>Sphingomonadaceae</taxon>
        <taxon>Novosphingobium</taxon>
    </lineage>
</organism>
<dbReference type="EMBL" id="JBHSDR010000003">
    <property type="protein sequence ID" value="MFC4294472.1"/>
    <property type="molecule type" value="Genomic_DNA"/>
</dbReference>
<name>A0ABV8RNG0_9SPHN</name>